<accession>A0A073IC28</accession>
<name>A0A073IC28_9SPIT</name>
<dbReference type="AlphaFoldDB" id="A0A073IC28"/>
<organism evidence="1 2">
    <name type="scientific">Oxytricha trifallax</name>
    <dbReference type="NCBI Taxonomy" id="1172189"/>
    <lineage>
        <taxon>Eukaryota</taxon>
        <taxon>Sar</taxon>
        <taxon>Alveolata</taxon>
        <taxon>Ciliophora</taxon>
        <taxon>Intramacronucleata</taxon>
        <taxon>Spirotrichea</taxon>
        <taxon>Stichotrichia</taxon>
        <taxon>Sporadotrichida</taxon>
        <taxon>Oxytrichidae</taxon>
        <taxon>Oxytrichinae</taxon>
        <taxon>Oxytricha</taxon>
    </lineage>
</organism>
<comment type="caution">
    <text evidence="1">The sequence shown here is derived from an EMBL/GenBank/DDBJ whole genome shotgun (WGS) entry which is preliminary data.</text>
</comment>
<gene>
    <name evidence="1" type="ORF">OXYTRIMIC_751</name>
</gene>
<keyword evidence="2" id="KW-1185">Reference proteome</keyword>
<proteinExistence type="predicted"/>
<dbReference type="EMBL" id="ARYC01001623">
    <property type="protein sequence ID" value="KEJ82962.1"/>
    <property type="molecule type" value="Genomic_DNA"/>
</dbReference>
<sequence length="147" mass="18295">MNKSLIKTGKIEKFLDFTNSLKNVRNLTSVIKRKYLDYQKIVSFYKDHLKHTDYYLMEKIQIKAEQLPKRLSNLDQELHFVEYYQYDDNLTLFKKSYLSKEQIMKYQKKYFIEKLEKRLEKKYWRQIEKIKQFQDLFLRKIEILPCK</sequence>
<dbReference type="Proteomes" id="UP000053232">
    <property type="component" value="Unassembled WGS sequence"/>
</dbReference>
<evidence type="ECO:0000313" key="1">
    <source>
        <dbReference type="EMBL" id="KEJ82962.1"/>
    </source>
</evidence>
<reference evidence="2" key="1">
    <citation type="journal article" date="2014" name="Cell">
        <title>The Architecture of a Scrambled Genome Reveals Massive Levels of Genomic Rearrangement during Development.</title>
        <authorList>
            <person name="Chen X."/>
            <person name="Bracht J.R."/>
            <person name="Goldman A.D."/>
            <person name="Dolzhenko E."/>
            <person name="Clay D.M."/>
            <person name="Swart E.C."/>
            <person name="Perlman D.H."/>
            <person name="Doak T.G."/>
            <person name="Stuart A."/>
            <person name="Amemiya C.T."/>
            <person name="Sebra R.P."/>
            <person name="Landweber L.F."/>
        </authorList>
    </citation>
    <scope>NUCLEOTIDE SEQUENCE [LARGE SCALE GENOMIC DNA]</scope>
    <source>
        <strain evidence="2">JRB310</strain>
    </source>
</reference>
<protein>
    <submittedName>
        <fullName evidence="1">Uncharacterized protein</fullName>
    </submittedName>
</protein>
<evidence type="ECO:0000313" key="2">
    <source>
        <dbReference type="Proteomes" id="UP000053232"/>
    </source>
</evidence>